<protein>
    <submittedName>
        <fullName evidence="1">Uncharacterized protein</fullName>
    </submittedName>
</protein>
<reference evidence="1" key="1">
    <citation type="submission" date="2023-04" db="EMBL/GenBank/DDBJ databases">
        <title>Draft Genome sequencing of Naganishia species isolated from polar environments using Oxford Nanopore Technology.</title>
        <authorList>
            <person name="Leo P."/>
            <person name="Venkateswaran K."/>
        </authorList>
    </citation>
    <scope>NUCLEOTIDE SEQUENCE</scope>
    <source>
        <strain evidence="1">MNA-CCFEE 5423</strain>
    </source>
</reference>
<evidence type="ECO:0000313" key="1">
    <source>
        <dbReference type="EMBL" id="KAJ9106328.1"/>
    </source>
</evidence>
<proteinExistence type="predicted"/>
<accession>A0ACC2W3Q0</accession>
<dbReference type="Proteomes" id="UP001227268">
    <property type="component" value="Unassembled WGS sequence"/>
</dbReference>
<comment type="caution">
    <text evidence="1">The sequence shown here is derived from an EMBL/GenBank/DDBJ whole genome shotgun (WGS) entry which is preliminary data.</text>
</comment>
<sequence>MARGGTTLASRLGGTTTYKAKKRSSAAQTTASNYKSSAIKTLPTVTQRKAGLKAAEDAVETSDEEDDGGEGTDVSEAADDLGHEEDEFDPHLKAMVVQSATSNPRHNSSNKKRKAIGKEANSEDDDEEKLSSSSSSTNDDDESDGSDDVVLASQRLSKKIKTTAALISGRGKENAPIIGEGGVTKTNDQKIQPRPDHSTVTRNKNKNKDHVVPASHLTKSRARHTEHTRSEAASYHQQAAKLLHDQMSDTEQTDSTGDRNPFGFQTTLIRTLPTKVVAAKADHREERYNAEGFEEGEGEQDDSGEEVVEQVRKEYGQAREEIKQDVKEIKAAFRGIGASMKAQQCKVSKQLMEEIQPMQQSTVKIYKTMAGQYTEKMLDQQSLLQKSLGEYRHIFAGAKKGLAEKEETLRKKMLDLQEDAANLQERKKKVLERALKQIIDLNKRQAKEERAILAEMERLRDKAKAKVFPDSIPKSTRDLLRKLIILCATVQAEKLLDPAVLNAKFAKQTEHELTYSTFTIASAGNPS</sequence>
<gene>
    <name evidence="1" type="ORF">QFC21_001474</name>
</gene>
<evidence type="ECO:0000313" key="2">
    <source>
        <dbReference type="Proteomes" id="UP001227268"/>
    </source>
</evidence>
<organism evidence="1 2">
    <name type="scientific">Naganishia friedmannii</name>
    <dbReference type="NCBI Taxonomy" id="89922"/>
    <lineage>
        <taxon>Eukaryota</taxon>
        <taxon>Fungi</taxon>
        <taxon>Dikarya</taxon>
        <taxon>Basidiomycota</taxon>
        <taxon>Agaricomycotina</taxon>
        <taxon>Tremellomycetes</taxon>
        <taxon>Filobasidiales</taxon>
        <taxon>Filobasidiaceae</taxon>
        <taxon>Naganishia</taxon>
    </lineage>
</organism>
<keyword evidence="2" id="KW-1185">Reference proteome</keyword>
<dbReference type="EMBL" id="JASBWT010000003">
    <property type="protein sequence ID" value="KAJ9106328.1"/>
    <property type="molecule type" value="Genomic_DNA"/>
</dbReference>
<name>A0ACC2W3Q0_9TREE</name>